<organism evidence="1 2">
    <name type="scientific">Folsomia candida</name>
    <name type="common">Springtail</name>
    <dbReference type="NCBI Taxonomy" id="158441"/>
    <lineage>
        <taxon>Eukaryota</taxon>
        <taxon>Metazoa</taxon>
        <taxon>Ecdysozoa</taxon>
        <taxon>Arthropoda</taxon>
        <taxon>Hexapoda</taxon>
        <taxon>Collembola</taxon>
        <taxon>Entomobryomorpha</taxon>
        <taxon>Isotomoidea</taxon>
        <taxon>Isotomidae</taxon>
        <taxon>Proisotominae</taxon>
        <taxon>Folsomia</taxon>
    </lineage>
</organism>
<comment type="caution">
    <text evidence="1">The sequence shown here is derived from an EMBL/GenBank/DDBJ whole genome shotgun (WGS) entry which is preliminary data.</text>
</comment>
<name>A0A226EYX7_FOLCA</name>
<evidence type="ECO:0008006" key="3">
    <source>
        <dbReference type="Google" id="ProtNLM"/>
    </source>
</evidence>
<dbReference type="Proteomes" id="UP000198287">
    <property type="component" value="Unassembled WGS sequence"/>
</dbReference>
<protein>
    <recommendedName>
        <fullName evidence="3">EB domain-containing protein</fullName>
    </recommendedName>
</protein>
<keyword evidence="2" id="KW-1185">Reference proteome</keyword>
<evidence type="ECO:0000313" key="1">
    <source>
        <dbReference type="EMBL" id="OXA62729.1"/>
    </source>
</evidence>
<accession>A0A226EYX7</accession>
<proteinExistence type="predicted"/>
<gene>
    <name evidence="1" type="ORF">Fcan01_02135</name>
</gene>
<dbReference type="AlphaFoldDB" id="A0A226EYX7"/>
<reference evidence="1 2" key="1">
    <citation type="submission" date="2015-12" db="EMBL/GenBank/DDBJ databases">
        <title>The genome of Folsomia candida.</title>
        <authorList>
            <person name="Faddeeva A."/>
            <person name="Derks M.F."/>
            <person name="Anvar Y."/>
            <person name="Smit S."/>
            <person name="Van Straalen N."/>
            <person name="Roelofs D."/>
        </authorList>
    </citation>
    <scope>NUCLEOTIDE SEQUENCE [LARGE SCALE GENOMIC DNA]</scope>
    <source>
        <strain evidence="1 2">VU population</strain>
        <tissue evidence="1">Whole body</tissue>
    </source>
</reference>
<sequence length="232" mass="25687">MPAKAGIIKCSLHYSVPRITERKNPLHDLHRDKSFSCRNLSYYIRNTCSPVRKMAHGFSPSLHHLRNLGMFLVTICLLVQGGASNKYGAKCRKNLECVETNFCDEGLCKCQSFKNKLSLIFNDQTRTCESSVGSICTLSDGPKGRSWKCVKDAQCKGSANPNLPDTLGVCVCNSGFLEKYGLCVKEVTLEETYQEVRARQSSKGAVAPWSSSSIKLLKSNPIVILVTILLFV</sequence>
<evidence type="ECO:0000313" key="2">
    <source>
        <dbReference type="Proteomes" id="UP000198287"/>
    </source>
</evidence>
<dbReference type="EMBL" id="LNIX01000001">
    <property type="protein sequence ID" value="OXA62729.1"/>
    <property type="molecule type" value="Genomic_DNA"/>
</dbReference>